<comment type="caution">
    <text evidence="6">The sequence shown here is derived from an EMBL/GenBank/DDBJ whole genome shotgun (WGS) entry which is preliminary data.</text>
</comment>
<keyword evidence="3" id="KW-0804">Transcription</keyword>
<accession>A0ABT4JEB6</accession>
<dbReference type="Proteomes" id="UP001321186">
    <property type="component" value="Unassembled WGS sequence"/>
</dbReference>
<feature type="domain" description="HTH araC/xylS-type" evidence="5">
    <location>
        <begin position="289"/>
        <end position="394"/>
    </location>
</feature>
<evidence type="ECO:0000259" key="5">
    <source>
        <dbReference type="PROSITE" id="PS01124"/>
    </source>
</evidence>
<dbReference type="Gene3D" id="1.10.10.60">
    <property type="entry name" value="Homeodomain-like"/>
    <property type="match status" value="1"/>
</dbReference>
<feature type="transmembrane region" description="Helical" evidence="4">
    <location>
        <begin position="194"/>
        <end position="217"/>
    </location>
</feature>
<protein>
    <submittedName>
        <fullName evidence="6">Helix-turn-helix transcriptional regulator</fullName>
    </submittedName>
</protein>
<keyword evidence="7" id="KW-1185">Reference proteome</keyword>
<evidence type="ECO:0000256" key="3">
    <source>
        <dbReference type="ARBA" id="ARBA00023163"/>
    </source>
</evidence>
<gene>
    <name evidence="6" type="ORF">G9H61_04040</name>
</gene>
<feature type="transmembrane region" description="Helical" evidence="4">
    <location>
        <begin position="145"/>
        <end position="168"/>
    </location>
</feature>
<keyword evidence="1" id="KW-0805">Transcription regulation</keyword>
<evidence type="ECO:0000256" key="4">
    <source>
        <dbReference type="SAM" id="Phobius"/>
    </source>
</evidence>
<evidence type="ECO:0000313" key="7">
    <source>
        <dbReference type="Proteomes" id="UP001321186"/>
    </source>
</evidence>
<feature type="transmembrane region" description="Helical" evidence="4">
    <location>
        <begin position="35"/>
        <end position="55"/>
    </location>
</feature>
<proteinExistence type="predicted"/>
<keyword evidence="4" id="KW-0812">Transmembrane</keyword>
<dbReference type="SMART" id="SM00342">
    <property type="entry name" value="HTH_ARAC"/>
    <property type="match status" value="1"/>
</dbReference>
<keyword evidence="2" id="KW-0238">DNA-binding</keyword>
<name>A0ABT4JEB6_9BACT</name>
<feature type="transmembrane region" description="Helical" evidence="4">
    <location>
        <begin position="232"/>
        <end position="257"/>
    </location>
</feature>
<feature type="transmembrane region" description="Helical" evidence="4">
    <location>
        <begin position="100"/>
        <end position="118"/>
    </location>
</feature>
<keyword evidence="4" id="KW-1133">Transmembrane helix</keyword>
<dbReference type="PROSITE" id="PS01124">
    <property type="entry name" value="HTH_ARAC_FAMILY_2"/>
    <property type="match status" value="1"/>
</dbReference>
<dbReference type="EMBL" id="JAANOH010000001">
    <property type="protein sequence ID" value="MCZ2474601.1"/>
    <property type="molecule type" value="Genomic_DNA"/>
</dbReference>
<dbReference type="Pfam" id="PF12833">
    <property type="entry name" value="HTH_18"/>
    <property type="match status" value="1"/>
</dbReference>
<dbReference type="PANTHER" id="PTHR43280">
    <property type="entry name" value="ARAC-FAMILY TRANSCRIPTIONAL REGULATOR"/>
    <property type="match status" value="1"/>
</dbReference>
<dbReference type="InterPro" id="IPR018060">
    <property type="entry name" value="HTH_AraC"/>
</dbReference>
<evidence type="ECO:0000256" key="1">
    <source>
        <dbReference type="ARBA" id="ARBA00023015"/>
    </source>
</evidence>
<dbReference type="RefSeq" id="WP_269009588.1">
    <property type="nucleotide sequence ID" value="NZ_JAANOH010000001.1"/>
</dbReference>
<keyword evidence="4" id="KW-0472">Membrane</keyword>
<dbReference type="SUPFAM" id="SSF46689">
    <property type="entry name" value="Homeodomain-like"/>
    <property type="match status" value="1"/>
</dbReference>
<reference evidence="6 7" key="1">
    <citation type="submission" date="2020-03" db="EMBL/GenBank/DDBJ databases">
        <authorList>
            <person name="Pitt A."/>
            <person name="Hahn M.W."/>
        </authorList>
    </citation>
    <scope>NUCLEOTIDE SEQUENCE [LARGE SCALE GENOMIC DNA]</scope>
    <source>
        <strain evidence="6 7">5A-MARBSE</strain>
    </source>
</reference>
<evidence type="ECO:0000313" key="6">
    <source>
        <dbReference type="EMBL" id="MCZ2474601.1"/>
    </source>
</evidence>
<organism evidence="6 7">
    <name type="scientific">Aquirufa ecclesiirivi</name>
    <dbReference type="NCBI Taxonomy" id="2715124"/>
    <lineage>
        <taxon>Bacteria</taxon>
        <taxon>Pseudomonadati</taxon>
        <taxon>Bacteroidota</taxon>
        <taxon>Cytophagia</taxon>
        <taxon>Cytophagales</taxon>
        <taxon>Flectobacillaceae</taxon>
        <taxon>Aquirufa</taxon>
    </lineage>
</organism>
<dbReference type="PANTHER" id="PTHR43280:SF29">
    <property type="entry name" value="ARAC-FAMILY TRANSCRIPTIONAL REGULATOR"/>
    <property type="match status" value="1"/>
</dbReference>
<feature type="transmembrane region" description="Helical" evidence="4">
    <location>
        <begin position="61"/>
        <end position="85"/>
    </location>
</feature>
<feature type="transmembrane region" description="Helical" evidence="4">
    <location>
        <begin position="6"/>
        <end position="28"/>
    </location>
</feature>
<dbReference type="InterPro" id="IPR009057">
    <property type="entry name" value="Homeodomain-like_sf"/>
</dbReference>
<evidence type="ECO:0000256" key="2">
    <source>
        <dbReference type="ARBA" id="ARBA00023125"/>
    </source>
</evidence>
<sequence>MNYAMDGMLIFLVLFKLVVSLVLAVFNFRVNRNTIYLSGVLVVIALFGLLHYSLFASDSPTMLVFMGIYSIPTYYLVGPFLYFYFRSTLLDNSKIYRSDYLHYLPFLIALINVFPSFLHPWKETLELANQILADPNYLKTLNLGWIYPSTFNMIGRPICMLIYIGLIFKMYREHSNELYRNALPDSHRILMKKWLILLLIVVTFAALSYLAGALVFMNTPHVPKQTVMHSPLTLIVMISFLMIPLLIVIFPQVLYGIPIVKKKRKSFDHFLNASEIYKYVNKSDDPLREDALRILDSIHEEKWYLDPEFNVDILASKLDLPKHHIYYCFNYIIKSKFTTLRSQLRIEYAKNLLKSEEELDIELIALQSGYSSVQSFNRAFVEDEGLNVFEYISKIKRK</sequence>